<accession>A0ABR3G3P6</accession>
<organism evidence="2 3">
    <name type="scientific">Discina gigas</name>
    <dbReference type="NCBI Taxonomy" id="1032678"/>
    <lineage>
        <taxon>Eukaryota</taxon>
        <taxon>Fungi</taxon>
        <taxon>Dikarya</taxon>
        <taxon>Ascomycota</taxon>
        <taxon>Pezizomycotina</taxon>
        <taxon>Pezizomycetes</taxon>
        <taxon>Pezizales</taxon>
        <taxon>Discinaceae</taxon>
        <taxon>Discina</taxon>
    </lineage>
</organism>
<proteinExistence type="predicted"/>
<feature type="compositionally biased region" description="Low complexity" evidence="1">
    <location>
        <begin position="1"/>
        <end position="16"/>
    </location>
</feature>
<evidence type="ECO:0000313" key="2">
    <source>
        <dbReference type="EMBL" id="KAL0630560.1"/>
    </source>
</evidence>
<name>A0ABR3G3P6_9PEZI</name>
<feature type="compositionally biased region" description="Acidic residues" evidence="1">
    <location>
        <begin position="46"/>
        <end position="58"/>
    </location>
</feature>
<gene>
    <name evidence="2" type="ORF">Q9L58_010594</name>
</gene>
<evidence type="ECO:0000313" key="3">
    <source>
        <dbReference type="Proteomes" id="UP001447188"/>
    </source>
</evidence>
<sequence length="100" mass="10789">MSASTPSAPGGTTATANLNTCDPEPTEELSKEPLVSVDVPTREPDMNEEMEEPVEEGSTEAFSADFTIDFYPLVDYAQGADRTVQYMVWGIRNALSPISA</sequence>
<dbReference type="EMBL" id="JBBBZM010000512">
    <property type="protein sequence ID" value="KAL0630560.1"/>
    <property type="molecule type" value="Genomic_DNA"/>
</dbReference>
<protein>
    <submittedName>
        <fullName evidence="2">Uncharacterized protein</fullName>
    </submittedName>
</protein>
<reference evidence="2 3" key="1">
    <citation type="submission" date="2024-02" db="EMBL/GenBank/DDBJ databases">
        <title>Discinaceae phylogenomics.</title>
        <authorList>
            <person name="Dirks A.C."/>
            <person name="James T.Y."/>
        </authorList>
    </citation>
    <scope>NUCLEOTIDE SEQUENCE [LARGE SCALE GENOMIC DNA]</scope>
    <source>
        <strain evidence="2 3">ACD0624</strain>
    </source>
</reference>
<evidence type="ECO:0000256" key="1">
    <source>
        <dbReference type="SAM" id="MobiDB-lite"/>
    </source>
</evidence>
<keyword evidence="3" id="KW-1185">Reference proteome</keyword>
<comment type="caution">
    <text evidence="2">The sequence shown here is derived from an EMBL/GenBank/DDBJ whole genome shotgun (WGS) entry which is preliminary data.</text>
</comment>
<feature type="region of interest" description="Disordered" evidence="1">
    <location>
        <begin position="1"/>
        <end position="61"/>
    </location>
</feature>
<dbReference type="Proteomes" id="UP001447188">
    <property type="component" value="Unassembled WGS sequence"/>
</dbReference>